<sequence length="247" mass="28881">MTKITAIIPTLNEQDNIQRAINSVLFADEIIVIDSFSTDETVAIVKKNKNVTLLQRKFDDFSTQKNYAIKKAINNWVLVLDADEELPKKLQKEIKTTVKNPNDSVAFYIKRNFFYRGTKINFSGFRTSKVKRLFLKNECEYKGVVHEELVCNGKTSFLKNKLNHYSYKNSEHYKQKLNQYAQLQAKELFAKGKKATIFHTLIKPPARFLIHFIIRFGFLDGFKGLQLSYLMAYGVSKRYEYLDKLYK</sequence>
<dbReference type="Gene3D" id="3.90.550.10">
    <property type="entry name" value="Spore Coat Polysaccharide Biosynthesis Protein SpsA, Chain A"/>
    <property type="match status" value="1"/>
</dbReference>
<dbReference type="SUPFAM" id="SSF53448">
    <property type="entry name" value="Nucleotide-diphospho-sugar transferases"/>
    <property type="match status" value="1"/>
</dbReference>
<keyword evidence="3" id="KW-0808">Transferase</keyword>
<evidence type="ECO:0000259" key="2">
    <source>
        <dbReference type="Pfam" id="PF00535"/>
    </source>
</evidence>
<dbReference type="RefSeq" id="WP_072556885.1">
    <property type="nucleotide sequence ID" value="NZ_CP018155.1"/>
</dbReference>
<evidence type="ECO:0000313" key="3">
    <source>
        <dbReference type="EMBL" id="APG66385.1"/>
    </source>
</evidence>
<dbReference type="KEGG" id="ten:LPB136_02950"/>
<evidence type="ECO:0000256" key="1">
    <source>
        <dbReference type="ARBA" id="ARBA00038494"/>
    </source>
</evidence>
<dbReference type="InterPro" id="IPR001173">
    <property type="entry name" value="Glyco_trans_2-like"/>
</dbReference>
<keyword evidence="4" id="KW-1185">Reference proteome</keyword>
<name>A0A1L3JMK9_9FLAO</name>
<proteinExistence type="inferred from homology"/>
<dbReference type="AlphaFoldDB" id="A0A1L3JMK9"/>
<dbReference type="Proteomes" id="UP000181898">
    <property type="component" value="Chromosome"/>
</dbReference>
<gene>
    <name evidence="3" type="ORF">LPB136_02950</name>
</gene>
<dbReference type="Pfam" id="PF00535">
    <property type="entry name" value="Glycos_transf_2"/>
    <property type="match status" value="1"/>
</dbReference>
<evidence type="ECO:0000313" key="4">
    <source>
        <dbReference type="Proteomes" id="UP000181898"/>
    </source>
</evidence>
<organism evidence="3 4">
    <name type="scientific">Tenacibaculum todarodis</name>
    <dbReference type="NCBI Taxonomy" id="1850252"/>
    <lineage>
        <taxon>Bacteria</taxon>
        <taxon>Pseudomonadati</taxon>
        <taxon>Bacteroidota</taxon>
        <taxon>Flavobacteriia</taxon>
        <taxon>Flavobacteriales</taxon>
        <taxon>Flavobacteriaceae</taxon>
        <taxon>Tenacibaculum</taxon>
    </lineage>
</organism>
<dbReference type="PANTHER" id="PTHR43630:SF2">
    <property type="entry name" value="GLYCOSYLTRANSFERASE"/>
    <property type="match status" value="1"/>
</dbReference>
<comment type="similarity">
    <text evidence="1">Belongs to the glycosyltransferase 2 family. WaaE/KdtX subfamily.</text>
</comment>
<dbReference type="OrthoDB" id="9815923at2"/>
<reference evidence="3 4" key="1">
    <citation type="submission" date="2016-11" db="EMBL/GenBank/DDBJ databases">
        <title>Tenacibaculum sp. LPB0136, isolated from marine environment.</title>
        <authorList>
            <person name="Kim E."/>
            <person name="Yi H."/>
        </authorList>
    </citation>
    <scope>NUCLEOTIDE SEQUENCE [LARGE SCALE GENOMIC DNA]</scope>
    <source>
        <strain evidence="3 4">LPB0136</strain>
    </source>
</reference>
<dbReference type="CDD" id="cd02511">
    <property type="entry name" value="Beta4Glucosyltransferase"/>
    <property type="match status" value="1"/>
</dbReference>
<dbReference type="EMBL" id="CP018155">
    <property type="protein sequence ID" value="APG66385.1"/>
    <property type="molecule type" value="Genomic_DNA"/>
</dbReference>
<feature type="domain" description="Glycosyltransferase 2-like" evidence="2">
    <location>
        <begin position="6"/>
        <end position="113"/>
    </location>
</feature>
<dbReference type="GO" id="GO:0016740">
    <property type="term" value="F:transferase activity"/>
    <property type="evidence" value="ECO:0007669"/>
    <property type="project" value="UniProtKB-KW"/>
</dbReference>
<dbReference type="InterPro" id="IPR029044">
    <property type="entry name" value="Nucleotide-diphossugar_trans"/>
</dbReference>
<protein>
    <submittedName>
        <fullName evidence="3">Glycosyl transferase family 2</fullName>
    </submittedName>
</protein>
<dbReference type="PANTHER" id="PTHR43630">
    <property type="entry name" value="POLY-BETA-1,6-N-ACETYL-D-GLUCOSAMINE SYNTHASE"/>
    <property type="match status" value="1"/>
</dbReference>
<accession>A0A1L3JMK9</accession>
<dbReference type="STRING" id="1850252.LPB136_02950"/>